<proteinExistence type="predicted"/>
<dbReference type="InterPro" id="IPR036390">
    <property type="entry name" value="WH_DNA-bd_sf"/>
</dbReference>
<reference evidence="2 3" key="1">
    <citation type="journal article" date="2017" name="Syst. Appl. Microbiol.">
        <title>Lebetimonas natsushimae sp. nov., a novel strictly anaerobic, moderately thermophilic chemoautotroph isolated from a deep-sea hydrothermal vent polychaete nest in the Mid-Okinawa Trough.</title>
        <authorList>
            <person name="Nagata R."/>
            <person name="Takaki Y."/>
            <person name="Tame A."/>
            <person name="Nunoura T."/>
            <person name="Muto H."/>
            <person name="Mino S."/>
            <person name="Sawayama S."/>
            <person name="Takai K."/>
            <person name="Nakagawa S."/>
        </authorList>
    </citation>
    <scope>NUCLEOTIDE SEQUENCE [LARGE SCALE GENOMIC DNA]</scope>
    <source>
        <strain evidence="2 3">HS1857</strain>
    </source>
</reference>
<comment type="caution">
    <text evidence="2">The sequence shown here is derived from an EMBL/GenBank/DDBJ whole genome shotgun (WGS) entry which is preliminary data.</text>
</comment>
<keyword evidence="3" id="KW-1185">Reference proteome</keyword>
<evidence type="ECO:0000313" key="2">
    <source>
        <dbReference type="EMBL" id="GAX87186.1"/>
    </source>
</evidence>
<dbReference type="Gene3D" id="1.10.10.10">
    <property type="entry name" value="Winged helix-like DNA-binding domain superfamily/Winged helix DNA-binding domain"/>
    <property type="match status" value="1"/>
</dbReference>
<dbReference type="SUPFAM" id="SSF46785">
    <property type="entry name" value="Winged helix' DNA-binding domain"/>
    <property type="match status" value="1"/>
</dbReference>
<dbReference type="AlphaFoldDB" id="A0A292YCH5"/>
<protein>
    <recommendedName>
        <fullName evidence="1">HTH lysR-type domain-containing protein</fullName>
    </recommendedName>
</protein>
<dbReference type="EMBL" id="BDME01000001">
    <property type="protein sequence ID" value="GAX87186.1"/>
    <property type="molecule type" value="Genomic_DNA"/>
</dbReference>
<dbReference type="InterPro" id="IPR051815">
    <property type="entry name" value="Molybdate_resp_trans_reg"/>
</dbReference>
<dbReference type="Pfam" id="PF00126">
    <property type="entry name" value="HTH_1"/>
    <property type="match status" value="1"/>
</dbReference>
<dbReference type="GO" id="GO:0003700">
    <property type="term" value="F:DNA-binding transcription factor activity"/>
    <property type="evidence" value="ECO:0007669"/>
    <property type="project" value="InterPro"/>
</dbReference>
<dbReference type="Proteomes" id="UP000217944">
    <property type="component" value="Unassembled WGS sequence"/>
</dbReference>
<name>A0A292YCH5_9BACT</name>
<feature type="domain" description="HTH lysR-type" evidence="1">
    <location>
        <begin position="148"/>
        <end position="204"/>
    </location>
</feature>
<dbReference type="InterPro" id="IPR036388">
    <property type="entry name" value="WH-like_DNA-bd_sf"/>
</dbReference>
<accession>A0A292YCH5</accession>
<sequence length="245" mass="28148">MVKELIEKYKNDENKLTCAKAYVVAKKAGVEPIVVGKTADEMGVRITDCGLGQFGKLDFTDNYEKEIVDELEKLSDDKKRVFCKDARKLAEKYNLKKVRSAIKDNGFEVIYCELGVFKEKKRPRAYIKTKIWIENQKGDLLFGKGKTEILELIEKEGSIAKAAEKMGLNYKKAWSHIKTLQKNLDDELVIVEKGVKGGTYLTPKAKEYIAIFKELENEIQEFANKRFKELFLKKLKGPKKHQKNS</sequence>
<dbReference type="RefSeq" id="WP_096258335.1">
    <property type="nucleotide sequence ID" value="NZ_BDME01000001.1"/>
</dbReference>
<dbReference type="PANTHER" id="PTHR30432">
    <property type="entry name" value="TRANSCRIPTIONAL REGULATOR MODE"/>
    <property type="match status" value="1"/>
</dbReference>
<evidence type="ECO:0000259" key="1">
    <source>
        <dbReference type="Pfam" id="PF00126"/>
    </source>
</evidence>
<dbReference type="InterPro" id="IPR000847">
    <property type="entry name" value="LysR_HTH_N"/>
</dbReference>
<dbReference type="PANTHER" id="PTHR30432:SF1">
    <property type="entry name" value="DNA-BINDING TRANSCRIPTIONAL DUAL REGULATOR MODE"/>
    <property type="match status" value="1"/>
</dbReference>
<dbReference type="OrthoDB" id="5334582at2"/>
<gene>
    <name evidence="2" type="ORF">LNAT_P0481</name>
</gene>
<organism evidence="2 3">
    <name type="scientific">Lebetimonas natsushimae</name>
    <dbReference type="NCBI Taxonomy" id="1936991"/>
    <lineage>
        <taxon>Bacteria</taxon>
        <taxon>Pseudomonadati</taxon>
        <taxon>Campylobacterota</taxon>
        <taxon>Epsilonproteobacteria</taxon>
        <taxon>Nautiliales</taxon>
        <taxon>Nautiliaceae</taxon>
        <taxon>Lebetimonas</taxon>
    </lineage>
</organism>
<evidence type="ECO:0000313" key="3">
    <source>
        <dbReference type="Proteomes" id="UP000217944"/>
    </source>
</evidence>